<evidence type="ECO:0000259" key="2">
    <source>
        <dbReference type="Pfam" id="PF05569"/>
    </source>
</evidence>
<dbReference type="PANTHER" id="PTHR34978:SF3">
    <property type="entry name" value="SLR0241 PROTEIN"/>
    <property type="match status" value="1"/>
</dbReference>
<dbReference type="PANTHER" id="PTHR34978">
    <property type="entry name" value="POSSIBLE SENSOR-TRANSDUCER PROTEIN BLAR"/>
    <property type="match status" value="1"/>
</dbReference>
<feature type="transmembrane region" description="Helical" evidence="1">
    <location>
        <begin position="12"/>
        <end position="35"/>
    </location>
</feature>
<dbReference type="Gene3D" id="2.60.40.1120">
    <property type="entry name" value="Carboxypeptidase-like, regulatory domain"/>
    <property type="match status" value="1"/>
</dbReference>
<keyword evidence="1" id="KW-0812">Transmembrane</keyword>
<dbReference type="InterPro" id="IPR052173">
    <property type="entry name" value="Beta-lactam_resp_regulator"/>
</dbReference>
<dbReference type="Gene3D" id="3.30.2010.10">
    <property type="entry name" value="Metalloproteases ('zincins'), catalytic domain"/>
    <property type="match status" value="1"/>
</dbReference>
<reference evidence="3 4" key="1">
    <citation type="submission" date="2018-02" db="EMBL/GenBank/DDBJ databases">
        <title>Genomic Encyclopedia of Archaeal and Bacterial Type Strains, Phase II (KMG-II): from individual species to whole genera.</title>
        <authorList>
            <person name="Goeker M."/>
        </authorList>
    </citation>
    <scope>NUCLEOTIDE SEQUENCE [LARGE SCALE GENOMIC DNA]</scope>
    <source>
        <strain evidence="3 4">DSM 29526</strain>
    </source>
</reference>
<sequence length="493" mass="54287">MIDLLYHPLLAAVGYALLHSLWVFGLFLLAGRLTAKGFTDPARRHSVLLAFLTLLLPVFGMLIYLGWPAEAEPLPGAGGDASGVPTDTPTDGVDLMGTGQWIPEWLPLLSVMYLIGLLLAGTRTLWAYRSMLGLRKGSILPEAERIADYRSLRTAMAPGCRAKWRLSAAVNQVLTVGVWRPFILFPLALANELSTEEVHAILRHELAHLRRQDPLWQALQQLVATLFFYHPLVNWLCRELDREREFACDDLAAGVSGRKTYARALLRVAAYSLHPKIPFTVSATDRSSFSHRVHRLFGPQSSGNPRGGYFLAPLLSLPLFVLLTLGTLNGPFTTVMPNTNITGTILDGATDTPLVGATVMVKGTNTGTITDIDGDFSLDWDDSGAVTLLISYVGYVSKEIIFDNIKDRELDIELNKQEKVQFRKASGDESASFSNLPDDIILVVDGRIVDRNEVSLSPSTIAELKVIKNKEEMTKLGFDAEKDGVIMVTTKKE</sequence>
<keyword evidence="1" id="KW-0472">Membrane</keyword>
<dbReference type="SUPFAM" id="SSF49464">
    <property type="entry name" value="Carboxypeptidase regulatory domain-like"/>
    <property type="match status" value="1"/>
</dbReference>
<evidence type="ECO:0000256" key="1">
    <source>
        <dbReference type="SAM" id="Phobius"/>
    </source>
</evidence>
<gene>
    <name evidence="3" type="ORF">CLV84_1117</name>
</gene>
<feature type="transmembrane region" description="Helical" evidence="1">
    <location>
        <begin position="47"/>
        <end position="67"/>
    </location>
</feature>
<feature type="transmembrane region" description="Helical" evidence="1">
    <location>
        <begin position="105"/>
        <end position="126"/>
    </location>
</feature>
<dbReference type="RefSeq" id="WP_104418725.1">
    <property type="nucleotide sequence ID" value="NZ_PTJC01000005.1"/>
</dbReference>
<evidence type="ECO:0000313" key="4">
    <source>
        <dbReference type="Proteomes" id="UP000237662"/>
    </source>
</evidence>
<keyword evidence="1" id="KW-1133">Transmembrane helix</keyword>
<dbReference type="Pfam" id="PF13715">
    <property type="entry name" value="CarbopepD_reg_2"/>
    <property type="match status" value="1"/>
</dbReference>
<dbReference type="InterPro" id="IPR008969">
    <property type="entry name" value="CarboxyPept-like_regulatory"/>
</dbReference>
<keyword evidence="4" id="KW-1185">Reference proteome</keyword>
<evidence type="ECO:0000313" key="3">
    <source>
        <dbReference type="EMBL" id="PPK88152.1"/>
    </source>
</evidence>
<dbReference type="OrthoDB" id="15218at2"/>
<feature type="domain" description="Peptidase M56" evidence="2">
    <location>
        <begin position="109"/>
        <end position="294"/>
    </location>
</feature>
<comment type="caution">
    <text evidence="3">The sequence shown here is derived from an EMBL/GenBank/DDBJ whole genome shotgun (WGS) entry which is preliminary data.</text>
</comment>
<dbReference type="Proteomes" id="UP000237662">
    <property type="component" value="Unassembled WGS sequence"/>
</dbReference>
<accession>A0A2S6I9K3</accession>
<dbReference type="CDD" id="cd07341">
    <property type="entry name" value="M56_BlaR1_MecR1_like"/>
    <property type="match status" value="1"/>
</dbReference>
<proteinExistence type="predicted"/>
<dbReference type="Pfam" id="PF05569">
    <property type="entry name" value="Peptidase_M56"/>
    <property type="match status" value="1"/>
</dbReference>
<dbReference type="EMBL" id="PTJC01000005">
    <property type="protein sequence ID" value="PPK88152.1"/>
    <property type="molecule type" value="Genomic_DNA"/>
</dbReference>
<protein>
    <submittedName>
        <fullName evidence="3">Beta-lactamase regulating signal transducer with metallopeptidase domain</fullName>
    </submittedName>
</protein>
<organism evidence="3 4">
    <name type="scientific">Neolewinella xylanilytica</name>
    <dbReference type="NCBI Taxonomy" id="1514080"/>
    <lineage>
        <taxon>Bacteria</taxon>
        <taxon>Pseudomonadati</taxon>
        <taxon>Bacteroidota</taxon>
        <taxon>Saprospiria</taxon>
        <taxon>Saprospirales</taxon>
        <taxon>Lewinellaceae</taxon>
        <taxon>Neolewinella</taxon>
    </lineage>
</organism>
<name>A0A2S6I9K3_9BACT</name>
<dbReference type="InterPro" id="IPR008756">
    <property type="entry name" value="Peptidase_M56"/>
</dbReference>
<feature type="transmembrane region" description="Helical" evidence="1">
    <location>
        <begin position="309"/>
        <end position="328"/>
    </location>
</feature>
<dbReference type="AlphaFoldDB" id="A0A2S6I9K3"/>